<dbReference type="OrthoDB" id="191686at2759"/>
<comment type="caution">
    <text evidence="1">The sequence shown here is derived from an EMBL/GenBank/DDBJ whole genome shotgun (WGS) entry which is preliminary data.</text>
</comment>
<proteinExistence type="predicted"/>
<reference evidence="1" key="1">
    <citation type="submission" date="2022-07" db="EMBL/GenBank/DDBJ databases">
        <title>Genome analysis of Parmales, a sister group of diatoms, reveals the evolutionary specialization of diatoms from phago-mixotrophs to photoautotrophs.</title>
        <authorList>
            <person name="Ban H."/>
            <person name="Sato S."/>
            <person name="Yoshikawa S."/>
            <person name="Kazumasa Y."/>
            <person name="Nakamura Y."/>
            <person name="Ichinomiya M."/>
            <person name="Saitoh K."/>
            <person name="Sato N."/>
            <person name="Blanc-Mathieu R."/>
            <person name="Endo H."/>
            <person name="Kuwata A."/>
            <person name="Ogata H."/>
        </authorList>
    </citation>
    <scope>NUCLEOTIDE SEQUENCE</scope>
</reference>
<keyword evidence="2" id="KW-1185">Reference proteome</keyword>
<evidence type="ECO:0000313" key="2">
    <source>
        <dbReference type="Proteomes" id="UP001165082"/>
    </source>
</evidence>
<dbReference type="Proteomes" id="UP001165082">
    <property type="component" value="Unassembled WGS sequence"/>
</dbReference>
<gene>
    <name evidence="1" type="ORF">TrRE_jg11150</name>
</gene>
<protein>
    <submittedName>
        <fullName evidence="1">Uncharacterized protein</fullName>
    </submittedName>
</protein>
<accession>A0A9W7ADI8</accession>
<name>A0A9W7ADI8_9STRA</name>
<dbReference type="EMBL" id="BRXZ01002711">
    <property type="protein sequence ID" value="GMH68501.1"/>
    <property type="molecule type" value="Genomic_DNA"/>
</dbReference>
<sequence>MAFFGLTALGAQNPFESLAKSHAILNIFTLDEFREGWDAVAKGKSEIDISQVEALLHVVYHGPAPEPELILFMNKLDSERTTPISWEEFASCYEELVAKIEADEKSLSGRLGSAATYTSYDELCKAKDKGIKLETGPKETLVAPLTAVQEFGWNAHESVEKRTIHGKKSCAETIYASELYKSGMYF</sequence>
<evidence type="ECO:0000313" key="1">
    <source>
        <dbReference type="EMBL" id="GMH68501.1"/>
    </source>
</evidence>
<organism evidence="1 2">
    <name type="scientific">Triparma retinervis</name>
    <dbReference type="NCBI Taxonomy" id="2557542"/>
    <lineage>
        <taxon>Eukaryota</taxon>
        <taxon>Sar</taxon>
        <taxon>Stramenopiles</taxon>
        <taxon>Ochrophyta</taxon>
        <taxon>Bolidophyceae</taxon>
        <taxon>Parmales</taxon>
        <taxon>Triparmaceae</taxon>
        <taxon>Triparma</taxon>
    </lineage>
</organism>
<dbReference type="InterPro" id="IPR011992">
    <property type="entry name" value="EF-hand-dom_pair"/>
</dbReference>
<dbReference type="AlphaFoldDB" id="A0A9W7ADI8"/>
<dbReference type="SUPFAM" id="SSF47473">
    <property type="entry name" value="EF-hand"/>
    <property type="match status" value="1"/>
</dbReference>